<sequence length="309" mass="33618">MLHLKTLQKVAASDGEFGEMFGPILIGYIIMLFLYSLALAQTVVYLRRSAGDSIRIKTAVVALWIVDNAHATIAIVGMYTYLVKLHGNINGVGLTSWTIGAQVYMTGLSDMIVRSVYAHRIWRLGNTSRMLPALVVCLSALTLVTGLIYGVALAGGLSWAESRVIDWCGYIGDACEIIADAIIAFIMTHLLLRLRSGLPERSPILQTILSYTINTGLLTCLLVTASLILFVISPHSSAGLAMYIVLSKLYINALLGTLNARHQFEIGQTEDNIPVFTTHIALATEGVAPDNTPDTTVEYSRCWEVPTSI</sequence>
<gene>
    <name evidence="3" type="ORF">OBBRIDRAFT_798442</name>
</gene>
<feature type="transmembrane region" description="Helical" evidence="1">
    <location>
        <begin position="208"/>
        <end position="232"/>
    </location>
</feature>
<feature type="transmembrane region" description="Helical" evidence="1">
    <location>
        <begin position="20"/>
        <end position="46"/>
    </location>
</feature>
<keyword evidence="4" id="KW-1185">Reference proteome</keyword>
<feature type="transmembrane region" description="Helical" evidence="1">
    <location>
        <begin position="133"/>
        <end position="157"/>
    </location>
</feature>
<feature type="transmembrane region" description="Helical" evidence="1">
    <location>
        <begin position="58"/>
        <end position="82"/>
    </location>
</feature>
<keyword evidence="1" id="KW-0472">Membrane</keyword>
<evidence type="ECO:0000256" key="1">
    <source>
        <dbReference type="SAM" id="Phobius"/>
    </source>
</evidence>
<reference evidence="3 4" key="1">
    <citation type="submission" date="2016-07" db="EMBL/GenBank/DDBJ databases">
        <title>Draft genome of the white-rot fungus Obba rivulosa 3A-2.</title>
        <authorList>
            <consortium name="DOE Joint Genome Institute"/>
            <person name="Miettinen O."/>
            <person name="Riley R."/>
            <person name="Acob R."/>
            <person name="Barry K."/>
            <person name="Cullen D."/>
            <person name="De Vries R."/>
            <person name="Hainaut M."/>
            <person name="Hatakka A."/>
            <person name="Henrissat B."/>
            <person name="Hilden K."/>
            <person name="Kuo R."/>
            <person name="Labutti K."/>
            <person name="Lipzen A."/>
            <person name="Makela M.R."/>
            <person name="Sandor L."/>
            <person name="Spatafora J.W."/>
            <person name="Grigoriev I.V."/>
            <person name="Hibbett D.S."/>
        </authorList>
    </citation>
    <scope>NUCLEOTIDE SEQUENCE [LARGE SCALE GENOMIC DNA]</scope>
    <source>
        <strain evidence="3 4">3A-2</strain>
    </source>
</reference>
<feature type="transmembrane region" description="Helical" evidence="1">
    <location>
        <begin position="238"/>
        <end position="258"/>
    </location>
</feature>
<dbReference type="EMBL" id="KV722603">
    <property type="protein sequence ID" value="OCH85178.1"/>
    <property type="molecule type" value="Genomic_DNA"/>
</dbReference>
<dbReference type="Pfam" id="PF20152">
    <property type="entry name" value="DUF6534"/>
    <property type="match status" value="1"/>
</dbReference>
<organism evidence="3 4">
    <name type="scientific">Obba rivulosa</name>
    <dbReference type="NCBI Taxonomy" id="1052685"/>
    <lineage>
        <taxon>Eukaryota</taxon>
        <taxon>Fungi</taxon>
        <taxon>Dikarya</taxon>
        <taxon>Basidiomycota</taxon>
        <taxon>Agaricomycotina</taxon>
        <taxon>Agaricomycetes</taxon>
        <taxon>Polyporales</taxon>
        <taxon>Gelatoporiaceae</taxon>
        <taxon>Obba</taxon>
    </lineage>
</organism>
<keyword evidence="1" id="KW-1133">Transmembrane helix</keyword>
<feature type="transmembrane region" description="Helical" evidence="1">
    <location>
        <begin position="177"/>
        <end position="196"/>
    </location>
</feature>
<dbReference type="AlphaFoldDB" id="A0A8E2AJ66"/>
<accession>A0A8E2AJ66</accession>
<keyword evidence="1" id="KW-0812">Transmembrane</keyword>
<dbReference type="PANTHER" id="PTHR40465">
    <property type="entry name" value="CHROMOSOME 1, WHOLE GENOME SHOTGUN SEQUENCE"/>
    <property type="match status" value="1"/>
</dbReference>
<dbReference type="InterPro" id="IPR045339">
    <property type="entry name" value="DUF6534"/>
</dbReference>
<evidence type="ECO:0000313" key="3">
    <source>
        <dbReference type="EMBL" id="OCH85178.1"/>
    </source>
</evidence>
<feature type="transmembrane region" description="Helical" evidence="1">
    <location>
        <begin position="94"/>
        <end position="113"/>
    </location>
</feature>
<name>A0A8E2AJ66_9APHY</name>
<feature type="domain" description="DUF6534" evidence="2">
    <location>
        <begin position="177"/>
        <end position="262"/>
    </location>
</feature>
<evidence type="ECO:0000259" key="2">
    <source>
        <dbReference type="Pfam" id="PF20152"/>
    </source>
</evidence>
<dbReference type="PANTHER" id="PTHR40465:SF1">
    <property type="entry name" value="DUF6534 DOMAIN-CONTAINING PROTEIN"/>
    <property type="match status" value="1"/>
</dbReference>
<protein>
    <recommendedName>
        <fullName evidence="2">DUF6534 domain-containing protein</fullName>
    </recommendedName>
</protein>
<dbReference type="Proteomes" id="UP000250043">
    <property type="component" value="Unassembled WGS sequence"/>
</dbReference>
<proteinExistence type="predicted"/>
<evidence type="ECO:0000313" key="4">
    <source>
        <dbReference type="Proteomes" id="UP000250043"/>
    </source>
</evidence>